<feature type="non-terminal residue" evidence="1">
    <location>
        <position position="1"/>
    </location>
</feature>
<organism evidence="1 2">
    <name type="scientific">Mucuna pruriens</name>
    <name type="common">Velvet bean</name>
    <name type="synonym">Dolichos pruriens</name>
    <dbReference type="NCBI Taxonomy" id="157652"/>
    <lineage>
        <taxon>Eukaryota</taxon>
        <taxon>Viridiplantae</taxon>
        <taxon>Streptophyta</taxon>
        <taxon>Embryophyta</taxon>
        <taxon>Tracheophyta</taxon>
        <taxon>Spermatophyta</taxon>
        <taxon>Magnoliopsida</taxon>
        <taxon>eudicotyledons</taxon>
        <taxon>Gunneridae</taxon>
        <taxon>Pentapetalae</taxon>
        <taxon>rosids</taxon>
        <taxon>fabids</taxon>
        <taxon>Fabales</taxon>
        <taxon>Fabaceae</taxon>
        <taxon>Papilionoideae</taxon>
        <taxon>50 kb inversion clade</taxon>
        <taxon>NPAAA clade</taxon>
        <taxon>indigoferoid/millettioid clade</taxon>
        <taxon>Phaseoleae</taxon>
        <taxon>Mucuna</taxon>
    </lineage>
</organism>
<dbReference type="Proteomes" id="UP000257109">
    <property type="component" value="Unassembled WGS sequence"/>
</dbReference>
<comment type="caution">
    <text evidence="1">The sequence shown here is derived from an EMBL/GenBank/DDBJ whole genome shotgun (WGS) entry which is preliminary data.</text>
</comment>
<keyword evidence="2" id="KW-1185">Reference proteome</keyword>
<sequence length="100" mass="12136">MNDYIIGCEYAIGIKGRWKPVIDITNGNWSKFLNELFDIFSPKEEMRDDVHDLTVKGRENINLRVQHVRDIFICNNIFTNNRYMSPKFEYMMWFRQHTQQ</sequence>
<evidence type="ECO:0000313" key="1">
    <source>
        <dbReference type="EMBL" id="RDX81724.1"/>
    </source>
</evidence>
<name>A0A371FTS4_MUCPR</name>
<accession>A0A371FTS4</accession>
<dbReference type="AlphaFoldDB" id="A0A371FTS4"/>
<proteinExistence type="predicted"/>
<protein>
    <submittedName>
        <fullName evidence="1">Uncharacterized protein</fullName>
    </submittedName>
</protein>
<dbReference type="EMBL" id="QJKJ01007847">
    <property type="protein sequence ID" value="RDX81724.1"/>
    <property type="molecule type" value="Genomic_DNA"/>
</dbReference>
<gene>
    <name evidence="1" type="ORF">CR513_37563</name>
</gene>
<evidence type="ECO:0000313" key="2">
    <source>
        <dbReference type="Proteomes" id="UP000257109"/>
    </source>
</evidence>
<reference evidence="1" key="1">
    <citation type="submission" date="2018-05" db="EMBL/GenBank/DDBJ databases">
        <title>Draft genome of Mucuna pruriens seed.</title>
        <authorList>
            <person name="Nnadi N.E."/>
            <person name="Vos R."/>
            <person name="Hasami M.H."/>
            <person name="Devisetty U.K."/>
            <person name="Aguiy J.C."/>
        </authorList>
    </citation>
    <scope>NUCLEOTIDE SEQUENCE [LARGE SCALE GENOMIC DNA]</scope>
    <source>
        <strain evidence="1">JCA_2017</strain>
    </source>
</reference>